<gene>
    <name evidence="8" type="ORF">J437_LFUL002868</name>
</gene>
<dbReference type="Gene3D" id="1.10.8.10">
    <property type="entry name" value="DNA helicase RuvA subunit, C-terminal domain"/>
    <property type="match status" value="1"/>
</dbReference>
<comment type="subcellular location">
    <subcellularLocation>
        <location evidence="1">Cytoplasm</location>
    </subcellularLocation>
</comment>
<comment type="caution">
    <text evidence="8">The sequence shown here is derived from an EMBL/GenBank/DDBJ whole genome shotgun (WGS) entry which is preliminary data.</text>
</comment>
<dbReference type="OrthoDB" id="342024at2759"/>
<sequence length="157" mass="17919">MSRHRNIRSKNFSEEYEGYDDVYGHSVEDDYCVSPSVEQFLYDRNKRQQMSAFLGPEEEIAEEDEDEDMEKGASPEHSKTDRRTLNLNDIDQARLQSCLEEVRNVIGDSVSEQSLIDAALSCDFNFEKVLNLVLNNTTEKDSSGALKPTKADAKKEK</sequence>
<dbReference type="SUPFAM" id="SSF109732">
    <property type="entry name" value="HBS1-like domain"/>
    <property type="match status" value="1"/>
</dbReference>
<evidence type="ECO:0000256" key="6">
    <source>
        <dbReference type="SAM" id="MobiDB-lite"/>
    </source>
</evidence>
<dbReference type="GO" id="GO:0016787">
    <property type="term" value="F:hydrolase activity"/>
    <property type="evidence" value="ECO:0007669"/>
    <property type="project" value="UniProtKB-KW"/>
</dbReference>
<dbReference type="InterPro" id="IPR037189">
    <property type="entry name" value="HBS1-like_N_sf"/>
</dbReference>
<evidence type="ECO:0000256" key="3">
    <source>
        <dbReference type="ARBA" id="ARBA00022553"/>
    </source>
</evidence>
<accession>A0A8K0NXF5</accession>
<dbReference type="Pfam" id="PF08938">
    <property type="entry name" value="HBS1_N"/>
    <property type="match status" value="1"/>
</dbReference>
<keyword evidence="9" id="KW-1185">Reference proteome</keyword>
<name>A0A8K0NXF5_LADFU</name>
<keyword evidence="4" id="KW-0378">Hydrolase</keyword>
<dbReference type="InterPro" id="IPR015033">
    <property type="entry name" value="HBS1-like_N"/>
</dbReference>
<evidence type="ECO:0000259" key="7">
    <source>
        <dbReference type="Pfam" id="PF08938"/>
    </source>
</evidence>
<keyword evidence="2" id="KW-0963">Cytoplasm</keyword>
<dbReference type="Proteomes" id="UP000792457">
    <property type="component" value="Unassembled WGS sequence"/>
</dbReference>
<keyword evidence="3" id="KW-0597">Phosphoprotein</keyword>
<evidence type="ECO:0000313" key="9">
    <source>
        <dbReference type="Proteomes" id="UP000792457"/>
    </source>
</evidence>
<dbReference type="EMBL" id="KZ308226">
    <property type="protein sequence ID" value="KAG8225168.1"/>
    <property type="molecule type" value="Genomic_DNA"/>
</dbReference>
<feature type="non-terminal residue" evidence="8">
    <location>
        <position position="1"/>
    </location>
</feature>
<feature type="domain" description="HBS1-like protein N-terminal" evidence="7">
    <location>
        <begin position="60"/>
        <end position="140"/>
    </location>
</feature>
<feature type="region of interest" description="Disordered" evidence="6">
    <location>
        <begin position="51"/>
        <end position="85"/>
    </location>
</feature>
<protein>
    <recommendedName>
        <fullName evidence="7">HBS1-like protein N-terminal domain-containing protein</fullName>
    </recommendedName>
</protein>
<proteinExistence type="predicted"/>
<reference evidence="8" key="1">
    <citation type="submission" date="2013-04" db="EMBL/GenBank/DDBJ databases">
        <authorList>
            <person name="Qu J."/>
            <person name="Murali S.C."/>
            <person name="Bandaranaike D."/>
            <person name="Bellair M."/>
            <person name="Blankenburg K."/>
            <person name="Chao H."/>
            <person name="Dinh H."/>
            <person name="Doddapaneni H."/>
            <person name="Downs B."/>
            <person name="Dugan-Rocha S."/>
            <person name="Elkadiri S."/>
            <person name="Gnanaolivu R.D."/>
            <person name="Hernandez B."/>
            <person name="Javaid M."/>
            <person name="Jayaseelan J.C."/>
            <person name="Lee S."/>
            <person name="Li M."/>
            <person name="Ming W."/>
            <person name="Munidasa M."/>
            <person name="Muniz J."/>
            <person name="Nguyen L."/>
            <person name="Ongeri F."/>
            <person name="Osuji N."/>
            <person name="Pu L.-L."/>
            <person name="Puazo M."/>
            <person name="Qu C."/>
            <person name="Quiroz J."/>
            <person name="Raj R."/>
            <person name="Weissenberger G."/>
            <person name="Xin Y."/>
            <person name="Zou X."/>
            <person name="Han Y."/>
            <person name="Richards S."/>
            <person name="Worley K."/>
            <person name="Muzny D."/>
            <person name="Gibbs R."/>
        </authorList>
    </citation>
    <scope>NUCLEOTIDE SEQUENCE</scope>
    <source>
        <strain evidence="8">Sampled in the wild</strain>
    </source>
</reference>
<reference evidence="8" key="2">
    <citation type="submission" date="2017-10" db="EMBL/GenBank/DDBJ databases">
        <title>Ladona fulva Genome sequencing and assembly.</title>
        <authorList>
            <person name="Murali S."/>
            <person name="Richards S."/>
            <person name="Bandaranaike D."/>
            <person name="Bellair M."/>
            <person name="Blankenburg K."/>
            <person name="Chao H."/>
            <person name="Dinh H."/>
            <person name="Doddapaneni H."/>
            <person name="Dugan-Rocha S."/>
            <person name="Elkadiri S."/>
            <person name="Gnanaolivu R."/>
            <person name="Hernandez B."/>
            <person name="Skinner E."/>
            <person name="Javaid M."/>
            <person name="Lee S."/>
            <person name="Li M."/>
            <person name="Ming W."/>
            <person name="Munidasa M."/>
            <person name="Muniz J."/>
            <person name="Nguyen L."/>
            <person name="Hughes D."/>
            <person name="Osuji N."/>
            <person name="Pu L.-L."/>
            <person name="Puazo M."/>
            <person name="Qu C."/>
            <person name="Quiroz J."/>
            <person name="Raj R."/>
            <person name="Weissenberger G."/>
            <person name="Xin Y."/>
            <person name="Zou X."/>
            <person name="Han Y."/>
            <person name="Worley K."/>
            <person name="Muzny D."/>
            <person name="Gibbs R."/>
        </authorList>
    </citation>
    <scope>NUCLEOTIDE SEQUENCE</scope>
    <source>
        <strain evidence="8">Sampled in the wild</strain>
    </source>
</reference>
<feature type="region of interest" description="Disordered" evidence="6">
    <location>
        <begin position="138"/>
        <end position="157"/>
    </location>
</feature>
<dbReference type="GO" id="GO:0006412">
    <property type="term" value="P:translation"/>
    <property type="evidence" value="ECO:0007669"/>
    <property type="project" value="UniProtKB-KW"/>
</dbReference>
<dbReference type="GO" id="GO:0005737">
    <property type="term" value="C:cytoplasm"/>
    <property type="evidence" value="ECO:0007669"/>
    <property type="project" value="UniProtKB-SubCell"/>
</dbReference>
<organism evidence="8 9">
    <name type="scientific">Ladona fulva</name>
    <name type="common">Scarce chaser dragonfly</name>
    <name type="synonym">Libellula fulva</name>
    <dbReference type="NCBI Taxonomy" id="123851"/>
    <lineage>
        <taxon>Eukaryota</taxon>
        <taxon>Metazoa</taxon>
        <taxon>Ecdysozoa</taxon>
        <taxon>Arthropoda</taxon>
        <taxon>Hexapoda</taxon>
        <taxon>Insecta</taxon>
        <taxon>Pterygota</taxon>
        <taxon>Palaeoptera</taxon>
        <taxon>Odonata</taxon>
        <taxon>Epiprocta</taxon>
        <taxon>Anisoptera</taxon>
        <taxon>Libelluloidea</taxon>
        <taxon>Libellulidae</taxon>
        <taxon>Ladona</taxon>
    </lineage>
</organism>
<evidence type="ECO:0000256" key="4">
    <source>
        <dbReference type="ARBA" id="ARBA00022801"/>
    </source>
</evidence>
<evidence type="ECO:0000256" key="1">
    <source>
        <dbReference type="ARBA" id="ARBA00004496"/>
    </source>
</evidence>
<dbReference type="AlphaFoldDB" id="A0A8K0NXF5"/>
<evidence type="ECO:0000313" key="8">
    <source>
        <dbReference type="EMBL" id="KAG8225168.1"/>
    </source>
</evidence>
<evidence type="ECO:0000256" key="2">
    <source>
        <dbReference type="ARBA" id="ARBA00022490"/>
    </source>
</evidence>
<evidence type="ECO:0000256" key="5">
    <source>
        <dbReference type="ARBA" id="ARBA00022917"/>
    </source>
</evidence>
<feature type="compositionally biased region" description="Acidic residues" evidence="6">
    <location>
        <begin position="56"/>
        <end position="69"/>
    </location>
</feature>
<feature type="compositionally biased region" description="Basic and acidic residues" evidence="6">
    <location>
        <begin position="70"/>
        <end position="84"/>
    </location>
</feature>
<keyword evidence="5" id="KW-0648">Protein biosynthesis</keyword>